<proteinExistence type="predicted"/>
<accession>A0ABN0XXV5</accession>
<keyword evidence="2" id="KW-1185">Reference proteome</keyword>
<dbReference type="RefSeq" id="WP_343856903.1">
    <property type="nucleotide sequence ID" value="NZ_BAAACX010000004.1"/>
</dbReference>
<dbReference type="NCBIfam" id="TIGR04065">
    <property type="entry name" value="ocin_CLI_3235"/>
    <property type="match status" value="1"/>
</dbReference>
<protein>
    <recommendedName>
        <fullName evidence="3">Bacteriocin</fullName>
    </recommendedName>
</protein>
<name>A0ABN0XXV5_9BACL</name>
<comment type="caution">
    <text evidence="1">The sequence shown here is derived from an EMBL/GenBank/DDBJ whole genome shotgun (WGS) entry which is preliminary data.</text>
</comment>
<reference evidence="1 2" key="1">
    <citation type="journal article" date="2019" name="Int. J. Syst. Evol. Microbiol.">
        <title>The Global Catalogue of Microorganisms (GCM) 10K type strain sequencing project: providing services to taxonomists for standard genome sequencing and annotation.</title>
        <authorList>
            <consortium name="The Broad Institute Genomics Platform"/>
            <consortium name="The Broad Institute Genome Sequencing Center for Infectious Disease"/>
            <person name="Wu L."/>
            <person name="Ma J."/>
        </authorList>
    </citation>
    <scope>NUCLEOTIDE SEQUENCE [LARGE SCALE GENOMIC DNA]</scope>
    <source>
        <strain evidence="1 2">JCM 12774</strain>
    </source>
</reference>
<evidence type="ECO:0008006" key="3">
    <source>
        <dbReference type="Google" id="ProtNLM"/>
    </source>
</evidence>
<organism evidence="1 2">
    <name type="scientific">Paenibacillus motobuensis</name>
    <dbReference type="NCBI Taxonomy" id="295324"/>
    <lineage>
        <taxon>Bacteria</taxon>
        <taxon>Bacillati</taxon>
        <taxon>Bacillota</taxon>
        <taxon>Bacilli</taxon>
        <taxon>Bacillales</taxon>
        <taxon>Paenibacillaceae</taxon>
        <taxon>Paenibacillus</taxon>
    </lineage>
</organism>
<evidence type="ECO:0000313" key="1">
    <source>
        <dbReference type="EMBL" id="GAA0376266.1"/>
    </source>
</evidence>
<dbReference type="EMBL" id="BAAACX010000004">
    <property type="protein sequence ID" value="GAA0376266.1"/>
    <property type="molecule type" value="Genomic_DNA"/>
</dbReference>
<gene>
    <name evidence="1" type="ORF">GCM10008933_04340</name>
</gene>
<dbReference type="Proteomes" id="UP001500340">
    <property type="component" value="Unassembled WGS sequence"/>
</dbReference>
<dbReference type="InterPro" id="IPR023968">
    <property type="entry name" value="Bacteriocin_CLI3235"/>
</dbReference>
<evidence type="ECO:0000313" key="2">
    <source>
        <dbReference type="Proteomes" id="UP001500340"/>
    </source>
</evidence>
<sequence>MKKLGKKVAGAKGTLMAYACSCGSCPCSSSQCTCKTTASATHKNALTTSSSTSYNMQYTALGIGS</sequence>